<protein>
    <submittedName>
        <fullName evidence="2">Uncharacterized protein</fullName>
    </submittedName>
</protein>
<dbReference type="GO" id="GO:0016491">
    <property type="term" value="F:oxidoreductase activity"/>
    <property type="evidence" value="ECO:0007669"/>
    <property type="project" value="TreeGrafter"/>
</dbReference>
<evidence type="ECO:0000313" key="3">
    <source>
        <dbReference type="Proteomes" id="UP001283361"/>
    </source>
</evidence>
<reference evidence="2" key="1">
    <citation type="journal article" date="2023" name="G3 (Bethesda)">
        <title>A reference genome for the long-term kleptoplast-retaining sea slug Elysia crispata morphotype clarki.</title>
        <authorList>
            <person name="Eastman K.E."/>
            <person name="Pendleton A.L."/>
            <person name="Shaikh M.A."/>
            <person name="Suttiyut T."/>
            <person name="Ogas R."/>
            <person name="Tomko P."/>
            <person name="Gavelis G."/>
            <person name="Widhalm J.R."/>
            <person name="Wisecaver J.H."/>
        </authorList>
    </citation>
    <scope>NUCLEOTIDE SEQUENCE</scope>
    <source>
        <strain evidence="2">ECLA1</strain>
    </source>
</reference>
<keyword evidence="3" id="KW-1185">Reference proteome</keyword>
<dbReference type="PANTHER" id="PTHR43313:SF50">
    <property type="entry name" value="GH26015P"/>
    <property type="match status" value="1"/>
</dbReference>
<name>A0AAE1DND0_9GAST</name>
<dbReference type="PANTHER" id="PTHR43313">
    <property type="entry name" value="SHORT-CHAIN DEHYDROGENASE/REDUCTASE FAMILY 9C"/>
    <property type="match status" value="1"/>
</dbReference>
<dbReference type="PRINTS" id="PR00080">
    <property type="entry name" value="SDRFAMILY"/>
</dbReference>
<evidence type="ECO:0000313" key="2">
    <source>
        <dbReference type="EMBL" id="KAK3776954.1"/>
    </source>
</evidence>
<dbReference type="EMBL" id="JAWDGP010003159">
    <property type="protein sequence ID" value="KAK3776954.1"/>
    <property type="molecule type" value="Genomic_DNA"/>
</dbReference>
<gene>
    <name evidence="2" type="ORF">RRG08_022749</name>
</gene>
<dbReference type="Pfam" id="PF00106">
    <property type="entry name" value="adh_short"/>
    <property type="match status" value="1"/>
</dbReference>
<dbReference type="GO" id="GO:0008202">
    <property type="term" value="P:steroid metabolic process"/>
    <property type="evidence" value="ECO:0007669"/>
    <property type="project" value="TreeGrafter"/>
</dbReference>
<accession>A0AAE1DND0</accession>
<dbReference type="AlphaFoldDB" id="A0AAE1DND0"/>
<evidence type="ECO:0000256" key="1">
    <source>
        <dbReference type="RuleBase" id="RU000363"/>
    </source>
</evidence>
<proteinExistence type="inferred from homology"/>
<dbReference type="Proteomes" id="UP001283361">
    <property type="component" value="Unassembled WGS sequence"/>
</dbReference>
<comment type="similarity">
    <text evidence="1">Belongs to the short-chain dehydrogenases/reductases (SDR) family.</text>
</comment>
<dbReference type="PRINTS" id="PR00081">
    <property type="entry name" value="GDHRDH"/>
</dbReference>
<dbReference type="SUPFAM" id="SSF51735">
    <property type="entry name" value="NAD(P)-binding Rossmann-fold domains"/>
    <property type="match status" value="1"/>
</dbReference>
<dbReference type="Gene3D" id="3.40.50.720">
    <property type="entry name" value="NAD(P)-binding Rossmann-like Domain"/>
    <property type="match status" value="1"/>
</dbReference>
<dbReference type="InterPro" id="IPR036291">
    <property type="entry name" value="NAD(P)-bd_dom_sf"/>
</dbReference>
<sequence>MTEASPEASAAALALGSRAEAFLEVLSAILPQQLHRPKGLWAVINNAGINSVGPVEIVTMQMYQRCAEVNLFGPIRVTKSVLPLIRQAQGRIVNVTSERAFNPRAQSSAYCLTKAGLNIFSDCLSREMSEFKVKVITVVPGEFAGATSIVKPEVTEGLQDCLLQGQSSLSLQDQKSTLYSRENIDSIVNSFQSAIEVSGTSSQPVIQAYIDAIMEEDPRSCYLVHGFKRQCLDPYILLIRCRMFVPESFITTVERILFFFLK</sequence>
<organism evidence="2 3">
    <name type="scientific">Elysia crispata</name>
    <name type="common">lettuce slug</name>
    <dbReference type="NCBI Taxonomy" id="231223"/>
    <lineage>
        <taxon>Eukaryota</taxon>
        <taxon>Metazoa</taxon>
        <taxon>Spiralia</taxon>
        <taxon>Lophotrochozoa</taxon>
        <taxon>Mollusca</taxon>
        <taxon>Gastropoda</taxon>
        <taxon>Heterobranchia</taxon>
        <taxon>Euthyneura</taxon>
        <taxon>Panpulmonata</taxon>
        <taxon>Sacoglossa</taxon>
        <taxon>Placobranchoidea</taxon>
        <taxon>Plakobranchidae</taxon>
        <taxon>Elysia</taxon>
    </lineage>
</organism>
<comment type="caution">
    <text evidence="2">The sequence shown here is derived from an EMBL/GenBank/DDBJ whole genome shotgun (WGS) entry which is preliminary data.</text>
</comment>
<dbReference type="InterPro" id="IPR002347">
    <property type="entry name" value="SDR_fam"/>
</dbReference>